<accession>A0AAU9W8N6</accession>
<dbReference type="EMBL" id="CALNXJ010000009">
    <property type="protein sequence ID" value="CAH3105089.1"/>
    <property type="molecule type" value="Genomic_DNA"/>
</dbReference>
<protein>
    <recommendedName>
        <fullName evidence="2">SWIM-type domain-containing protein</fullName>
    </recommendedName>
</protein>
<name>A0AAU9W8N6_9CNID</name>
<dbReference type="Proteomes" id="UP001159428">
    <property type="component" value="Unassembled WGS sequence"/>
</dbReference>
<dbReference type="Gene3D" id="3.90.320.10">
    <property type="match status" value="1"/>
</dbReference>
<keyword evidence="1" id="KW-0862">Zinc</keyword>
<evidence type="ECO:0000313" key="3">
    <source>
        <dbReference type="EMBL" id="CAH3105089.1"/>
    </source>
</evidence>
<dbReference type="GO" id="GO:0006281">
    <property type="term" value="P:DNA repair"/>
    <property type="evidence" value="ECO:0007669"/>
    <property type="project" value="UniProtKB-ARBA"/>
</dbReference>
<evidence type="ECO:0000256" key="1">
    <source>
        <dbReference type="PROSITE-ProRule" id="PRU00325"/>
    </source>
</evidence>
<dbReference type="PANTHER" id="PTHR47526">
    <property type="entry name" value="ATP-DEPENDENT DNA HELICASE"/>
    <property type="match status" value="1"/>
</dbReference>
<dbReference type="InterPro" id="IPR007527">
    <property type="entry name" value="Znf_SWIM"/>
</dbReference>
<dbReference type="PROSITE" id="PS50966">
    <property type="entry name" value="ZF_SWIM"/>
    <property type="match status" value="1"/>
</dbReference>
<keyword evidence="4" id="KW-1185">Reference proteome</keyword>
<reference evidence="3 4" key="1">
    <citation type="submission" date="2022-05" db="EMBL/GenBank/DDBJ databases">
        <authorList>
            <consortium name="Genoscope - CEA"/>
            <person name="William W."/>
        </authorList>
    </citation>
    <scope>NUCLEOTIDE SEQUENCE [LARGE SCALE GENOMIC DNA]</scope>
</reference>
<organism evidence="3 4">
    <name type="scientific">Pocillopora meandrina</name>
    <dbReference type="NCBI Taxonomy" id="46732"/>
    <lineage>
        <taxon>Eukaryota</taxon>
        <taxon>Metazoa</taxon>
        <taxon>Cnidaria</taxon>
        <taxon>Anthozoa</taxon>
        <taxon>Hexacorallia</taxon>
        <taxon>Scleractinia</taxon>
        <taxon>Astrocoeniina</taxon>
        <taxon>Pocilloporidae</taxon>
        <taxon>Pocillopora</taxon>
    </lineage>
</organism>
<dbReference type="PANTHER" id="PTHR47526:SF3">
    <property type="entry name" value="PHD-TYPE DOMAIN-CONTAINING PROTEIN"/>
    <property type="match status" value="1"/>
</dbReference>
<dbReference type="InterPro" id="IPR011604">
    <property type="entry name" value="PDDEXK-like_dom_sf"/>
</dbReference>
<sequence length="453" mass="51997">MKQTKYSVAIVFSNKGEVLRAACKCPAGLGSGGHGQCNHVGGILFAIEDFNRQGLQNRSEPVTCTSRLCAWNVPRNSKVAAKPVDDINIVKYRYGKDNRTSVKSSVYDPRAPCDRVLNKAKLNSMLVKLSQHLPSSSLFLFHDIKPSLDSQNVIVDSTCECVPLNCIEMVELTSEHDDMDLPFNDDYDIATKKFKSMIDIYEERITDNDVERIERLSRGQDNTFWRELKQEKLTASNFKAAAKRKVEPDKLLKQIMYKIEETTNVSALQYGHMHEDNAINDYIKYKHSQGNTGLTVWKVGTYISKIRPGLGASLDRMVYDPLAHCKKGGLEIKCPYSKQGMTIEEACQDKNFCMTLKPGMPTLKIGHQYYYQVQGQMYVSCLQWVDFVVWFGADNLYIQRIVFDKQWWHKEALPKLDYFYRRAFLPEVLTRRVKRGVRLYNHGGWQPYTTRSS</sequence>
<dbReference type="InterPro" id="IPR019080">
    <property type="entry name" value="YqaJ_viral_recombinase"/>
</dbReference>
<evidence type="ECO:0000259" key="2">
    <source>
        <dbReference type="PROSITE" id="PS50966"/>
    </source>
</evidence>
<proteinExistence type="predicted"/>
<comment type="caution">
    <text evidence="3">The sequence shown here is derived from an EMBL/GenBank/DDBJ whole genome shotgun (WGS) entry which is preliminary data.</text>
</comment>
<dbReference type="InterPro" id="IPR011335">
    <property type="entry name" value="Restrct_endonuc-II-like"/>
</dbReference>
<dbReference type="SUPFAM" id="SSF52980">
    <property type="entry name" value="Restriction endonuclease-like"/>
    <property type="match status" value="1"/>
</dbReference>
<keyword evidence="1" id="KW-0479">Metal-binding</keyword>
<dbReference type="CDD" id="cd22343">
    <property type="entry name" value="PDDEXK_lambda_exonuclease-like"/>
    <property type="match status" value="1"/>
</dbReference>
<gene>
    <name evidence="3" type="ORF">PMEA_00035024</name>
</gene>
<dbReference type="Pfam" id="PF09588">
    <property type="entry name" value="YqaJ"/>
    <property type="match status" value="1"/>
</dbReference>
<evidence type="ECO:0000313" key="4">
    <source>
        <dbReference type="Proteomes" id="UP001159428"/>
    </source>
</evidence>
<dbReference type="AlphaFoldDB" id="A0AAU9W8N6"/>
<dbReference type="GO" id="GO:0008270">
    <property type="term" value="F:zinc ion binding"/>
    <property type="evidence" value="ECO:0007669"/>
    <property type="project" value="UniProtKB-KW"/>
</dbReference>
<keyword evidence="1" id="KW-0863">Zinc-finger</keyword>
<feature type="domain" description="SWIM-type" evidence="2">
    <location>
        <begin position="6"/>
        <end position="48"/>
    </location>
</feature>